<evidence type="ECO:0000313" key="2">
    <source>
        <dbReference type="EMBL" id="PUU73250.1"/>
    </source>
</evidence>
<evidence type="ECO:0000256" key="1">
    <source>
        <dbReference type="SAM" id="Phobius"/>
    </source>
</evidence>
<protein>
    <submittedName>
        <fullName evidence="2">Uncharacterized protein</fullName>
    </submittedName>
</protein>
<keyword evidence="1" id="KW-0812">Transmembrane</keyword>
<dbReference type="AlphaFoldDB" id="A0A2T6ZCN5"/>
<feature type="transmembrane region" description="Helical" evidence="1">
    <location>
        <begin position="12"/>
        <end position="30"/>
    </location>
</feature>
<organism evidence="2 3">
    <name type="scientific">Tuber borchii</name>
    <name type="common">White truffle</name>
    <dbReference type="NCBI Taxonomy" id="42251"/>
    <lineage>
        <taxon>Eukaryota</taxon>
        <taxon>Fungi</taxon>
        <taxon>Dikarya</taxon>
        <taxon>Ascomycota</taxon>
        <taxon>Pezizomycotina</taxon>
        <taxon>Pezizomycetes</taxon>
        <taxon>Pezizales</taxon>
        <taxon>Tuberaceae</taxon>
        <taxon>Tuber</taxon>
    </lineage>
</organism>
<dbReference type="EMBL" id="NESQ01000396">
    <property type="protein sequence ID" value="PUU73250.1"/>
    <property type="molecule type" value="Genomic_DNA"/>
</dbReference>
<evidence type="ECO:0000313" key="3">
    <source>
        <dbReference type="Proteomes" id="UP000244722"/>
    </source>
</evidence>
<keyword evidence="1" id="KW-1133">Transmembrane helix</keyword>
<proteinExistence type="predicted"/>
<sequence>MPSISLPLSLSLSLLFSLFLLLNFYLFIFVSESKNSLWHFVLFVPLFSRGGGRRKKNLDHDMIPAMVQSSTICTCSTPLALPACLFPPPSHVTQIGLCGQLSILPQALSSSFLRLLEPIRKKRNSIEEKEKKSYRLV</sequence>
<gene>
    <name evidence="2" type="ORF">B9Z19DRAFT_556205</name>
</gene>
<name>A0A2T6ZCN5_TUBBO</name>
<dbReference type="Proteomes" id="UP000244722">
    <property type="component" value="Unassembled WGS sequence"/>
</dbReference>
<keyword evidence="3" id="KW-1185">Reference proteome</keyword>
<reference evidence="2 3" key="1">
    <citation type="submission" date="2017-04" db="EMBL/GenBank/DDBJ databases">
        <title>Draft genome sequence of Tuber borchii Vittad., a whitish edible truffle.</title>
        <authorList>
            <consortium name="DOE Joint Genome Institute"/>
            <person name="Murat C."/>
            <person name="Kuo A."/>
            <person name="Barry K.W."/>
            <person name="Clum A."/>
            <person name="Dockter R.B."/>
            <person name="Fauchery L."/>
            <person name="Iotti M."/>
            <person name="Kohler A."/>
            <person name="Labutti K."/>
            <person name="Lindquist E.A."/>
            <person name="Lipzen A."/>
            <person name="Ohm R.A."/>
            <person name="Wang M."/>
            <person name="Grigoriev I.V."/>
            <person name="Zambonelli A."/>
            <person name="Martin F.M."/>
        </authorList>
    </citation>
    <scope>NUCLEOTIDE SEQUENCE [LARGE SCALE GENOMIC DNA]</scope>
    <source>
        <strain evidence="2 3">Tbo3840</strain>
    </source>
</reference>
<accession>A0A2T6ZCN5</accession>
<comment type="caution">
    <text evidence="2">The sequence shown here is derived from an EMBL/GenBank/DDBJ whole genome shotgun (WGS) entry which is preliminary data.</text>
</comment>
<keyword evidence="1" id="KW-0472">Membrane</keyword>